<dbReference type="InterPro" id="IPR050754">
    <property type="entry name" value="FKBP4/5/8-like"/>
</dbReference>
<dbReference type="Gene3D" id="1.25.40.10">
    <property type="entry name" value="Tetratricopeptide repeat domain"/>
    <property type="match status" value="1"/>
</dbReference>
<keyword evidence="5 9" id="KW-0802">TPR repeat</keyword>
<feature type="compositionally biased region" description="Pro residues" evidence="10">
    <location>
        <begin position="524"/>
        <end position="554"/>
    </location>
</feature>
<dbReference type="EC" id="5.2.1.8" evidence="3 8"/>
<dbReference type="Proteomes" id="UP001459277">
    <property type="component" value="Unassembled WGS sequence"/>
</dbReference>
<feature type="repeat" description="TPR" evidence="9">
    <location>
        <begin position="1379"/>
        <end position="1412"/>
    </location>
</feature>
<dbReference type="PROSITE" id="PS50059">
    <property type="entry name" value="FKBP_PPIASE"/>
    <property type="match status" value="3"/>
</dbReference>
<dbReference type="InterPro" id="IPR019734">
    <property type="entry name" value="TPR_rpt"/>
</dbReference>
<dbReference type="InterPro" id="IPR046357">
    <property type="entry name" value="PPIase_dom_sf"/>
</dbReference>
<evidence type="ECO:0000313" key="12">
    <source>
        <dbReference type="EMBL" id="KAK9991362.1"/>
    </source>
</evidence>
<dbReference type="PANTHER" id="PTHR46512">
    <property type="entry name" value="PEPTIDYLPROLYL ISOMERASE"/>
    <property type="match status" value="1"/>
</dbReference>
<feature type="region of interest" description="Disordered" evidence="10">
    <location>
        <begin position="480"/>
        <end position="588"/>
    </location>
</feature>
<evidence type="ECO:0000256" key="7">
    <source>
        <dbReference type="ARBA" id="ARBA00023235"/>
    </source>
</evidence>
<dbReference type="Pfam" id="PF10536">
    <property type="entry name" value="PMD"/>
    <property type="match status" value="2"/>
</dbReference>
<sequence>MSDPGIMAAVAAEIPDEFGPGPMEGSVLRFIKEHRSCAIWEGKDPGELTCRGRNDEFRKRPPMVDDRVLDIVKRVGLEGLHRTPSRELDHNLITAFVKRWRPETHTFHLPHGETTITLQDVEILLGIPIDGEAMVGTTDLTWADECRDMLGITTNNVVLKGQRIQIKRLLQKVDQGLPDGAAEVAVHQYARCYILALLGDTIFADKSGDRVHTMWLQMLRDLNNPPRATDRGASQIGGALLLVQYWAWIRFPFLCPRMNLPPDDAYGPPFAPSPLSIKTVWVVSTKNSPAEICLVRYRQLLDSMHPNQVVWQPYDAELGHLPAFCVAGRDVWMARVPLVCFWLVEKHTPERVVRQFGLVQEIPPNVDTDNALHAIDLRGKINVNWRDKHVGHIQVWNSRAQSICHGARLEGDMLPTHQYFGWYDRVTWRFVDHTTAALHIMVASHKQMLTRCAVGSPEYNQITAVLKVVDRLHRITAQLPLEDADGANPEAPEDNVRPSTSSTPASHSYSHRAAPHHVFSGLNCPPPPHASPSLEFPPPPHASPTPEFPPPPHASPSLEIPLPTTHASSHPEIPSPTSRTCSDPAHLSLTPPSFDLGIDFSETPPVMHTQSPLYSIGHIDHVPPHSDSMSFMPTPGLHTNPMITSLTHISSATPSSPAAVGSSVVGSQAKQPDVHVEHEQVVGFPLPPQGRPKRTRKPPSCGTGGHKAGHNASLTIRQWKVWEDSNSTKGDAPAYANNKFLKQRTQGFWRKAEAVSWLAGDALIQLYHNFITDFETKINLLKLAHFAVIVSRQYSEKEAAIKYLEGVIEKLKATREQRIEENYWVSSQYYKFRQEFAEFYIVPGELIEDSKFVPLNAEDPRYGPPALLLLGFEVEEAMKVAKLLPRICFLSGLSGEEMMVSIDAFLETAVDEDFEFDVNMEDDPVLKVGDREEKEIGNKGLKKRLLKEGEGWDTPTTGDEVEVHYTGTLLDGTQFDSSRDRGTPFKFKLGQGQVIRGWDEGIKTMKKGEKAVFTIPPELAYGESGSPPTIPPNATLQFDVELLSWNSVKDICKDGGIFTKILTEGEKWENPKDLDEAFVKYEAWLEDGALISKSDGVEFTVKDGLLFLPCLGKSCENNEGEKVLLAVKPQYAFGEMGRPGSHDEGAVPPNATLLISLELVSWKAVSDITRDKKVLKKILKEPRRERDVSVQIMGQLYKLHDGTIFTKKGHDKEPFEFRIDEGEQVIDGLDRALKNMKKGEIALVTIQPEYAFGQSEKQQELAIVPSNSTVYYEVELLSFEKEKESWDMNTQEKTEAAEKKKEEGNALFKVGKYERASKRYEKAVRFIEYDSSFSDVEKQQAKVLKITCNLNNAACKLKLKDKQAEKLCTKVLEVDSKNVKALYRRAQAYIQLVDLDLAEQDIKKALEIDPDSRDVKLEYKILKEKVREYNKNDAQFYGSIFAKMDKLEQARSANTP</sequence>
<dbReference type="GO" id="GO:0003755">
    <property type="term" value="F:peptidyl-prolyl cis-trans isomerase activity"/>
    <property type="evidence" value="ECO:0007669"/>
    <property type="project" value="UniProtKB-KW"/>
</dbReference>
<evidence type="ECO:0000256" key="1">
    <source>
        <dbReference type="ARBA" id="ARBA00000971"/>
    </source>
</evidence>
<dbReference type="EMBL" id="JAZDWU010000009">
    <property type="protein sequence ID" value="KAK9991362.1"/>
    <property type="molecule type" value="Genomic_DNA"/>
</dbReference>
<dbReference type="GO" id="GO:0070370">
    <property type="term" value="P:cellular heat acclimation"/>
    <property type="evidence" value="ECO:0007669"/>
    <property type="project" value="UniProtKB-ARBA"/>
</dbReference>
<name>A0AAW2BZT1_9ROSI</name>
<evidence type="ECO:0000256" key="5">
    <source>
        <dbReference type="ARBA" id="ARBA00022803"/>
    </source>
</evidence>
<dbReference type="GO" id="GO:0005516">
    <property type="term" value="F:calmodulin binding"/>
    <property type="evidence" value="ECO:0007669"/>
    <property type="project" value="UniProtKB-KW"/>
</dbReference>
<feature type="domain" description="PPIase FKBP-type" evidence="11">
    <location>
        <begin position="1074"/>
        <end position="1163"/>
    </location>
</feature>
<evidence type="ECO:0000256" key="4">
    <source>
        <dbReference type="ARBA" id="ARBA00022737"/>
    </source>
</evidence>
<dbReference type="SMART" id="SM00028">
    <property type="entry name" value="TPR"/>
    <property type="match status" value="3"/>
</dbReference>
<organism evidence="12 13">
    <name type="scientific">Lithocarpus litseifolius</name>
    <dbReference type="NCBI Taxonomy" id="425828"/>
    <lineage>
        <taxon>Eukaryota</taxon>
        <taxon>Viridiplantae</taxon>
        <taxon>Streptophyta</taxon>
        <taxon>Embryophyta</taxon>
        <taxon>Tracheophyta</taxon>
        <taxon>Spermatophyta</taxon>
        <taxon>Magnoliopsida</taxon>
        <taxon>eudicotyledons</taxon>
        <taxon>Gunneridae</taxon>
        <taxon>Pentapetalae</taxon>
        <taxon>rosids</taxon>
        <taxon>fabids</taxon>
        <taxon>Fagales</taxon>
        <taxon>Fagaceae</taxon>
        <taxon>Lithocarpus</taxon>
    </lineage>
</organism>
<gene>
    <name evidence="12" type="ORF">SO802_026347</name>
</gene>
<evidence type="ECO:0000256" key="9">
    <source>
        <dbReference type="PROSITE-ProRule" id="PRU00339"/>
    </source>
</evidence>
<evidence type="ECO:0000256" key="2">
    <source>
        <dbReference type="ARBA" id="ARBA00006577"/>
    </source>
</evidence>
<comment type="catalytic activity">
    <reaction evidence="1 8">
        <text>[protein]-peptidylproline (omega=180) = [protein]-peptidylproline (omega=0)</text>
        <dbReference type="Rhea" id="RHEA:16237"/>
        <dbReference type="Rhea" id="RHEA-COMP:10747"/>
        <dbReference type="Rhea" id="RHEA-COMP:10748"/>
        <dbReference type="ChEBI" id="CHEBI:83833"/>
        <dbReference type="ChEBI" id="CHEBI:83834"/>
        <dbReference type="EC" id="5.2.1.8"/>
    </reaction>
</comment>
<feature type="compositionally biased region" description="Low complexity" evidence="10">
    <location>
        <begin position="498"/>
        <end position="508"/>
    </location>
</feature>
<reference evidence="12 13" key="1">
    <citation type="submission" date="2024-01" db="EMBL/GenBank/DDBJ databases">
        <title>A telomere-to-telomere, gap-free genome of sweet tea (Lithocarpus litseifolius).</title>
        <authorList>
            <person name="Zhou J."/>
        </authorList>
    </citation>
    <scope>NUCLEOTIDE SEQUENCE [LARGE SCALE GENOMIC DNA]</scope>
    <source>
        <strain evidence="12">Zhou-2022a</strain>
        <tissue evidence="12">Leaf</tissue>
    </source>
</reference>
<evidence type="ECO:0000259" key="11">
    <source>
        <dbReference type="PROSITE" id="PS50059"/>
    </source>
</evidence>
<dbReference type="SUPFAM" id="SSF48452">
    <property type="entry name" value="TPR-like"/>
    <property type="match status" value="1"/>
</dbReference>
<comment type="caution">
    <text evidence="12">The sequence shown here is derived from an EMBL/GenBank/DDBJ whole genome shotgun (WGS) entry which is preliminary data.</text>
</comment>
<evidence type="ECO:0000313" key="13">
    <source>
        <dbReference type="Proteomes" id="UP001459277"/>
    </source>
</evidence>
<dbReference type="PANTHER" id="PTHR46512:SF11">
    <property type="entry name" value="PEPTIDYLPROLYL ISOMERASE"/>
    <property type="match status" value="1"/>
</dbReference>
<dbReference type="InterPro" id="IPR011990">
    <property type="entry name" value="TPR-like_helical_dom_sf"/>
</dbReference>
<accession>A0AAW2BZT1</accession>
<feature type="domain" description="PPIase FKBP-type" evidence="11">
    <location>
        <begin position="1185"/>
        <end position="1280"/>
    </location>
</feature>
<feature type="repeat" description="TPR" evidence="9">
    <location>
        <begin position="1297"/>
        <end position="1330"/>
    </location>
</feature>
<dbReference type="Pfam" id="PF00515">
    <property type="entry name" value="TPR_1"/>
    <property type="match status" value="1"/>
</dbReference>
<dbReference type="FunFam" id="3.10.50.40:FF:000012">
    <property type="entry name" value="Peptidylprolyl isomerase"/>
    <property type="match status" value="1"/>
</dbReference>
<keyword evidence="8" id="KW-0697">Rotamase</keyword>
<dbReference type="FunFam" id="3.10.50.40:FF:000017">
    <property type="entry name" value="Peptidylprolyl isomerase"/>
    <property type="match status" value="1"/>
</dbReference>
<dbReference type="Pfam" id="PF00254">
    <property type="entry name" value="FKBP_C"/>
    <property type="match status" value="3"/>
</dbReference>
<evidence type="ECO:0000256" key="6">
    <source>
        <dbReference type="ARBA" id="ARBA00022860"/>
    </source>
</evidence>
<dbReference type="InterPro" id="IPR001179">
    <property type="entry name" value="PPIase_FKBP_dom"/>
</dbReference>
<feature type="region of interest" description="Disordered" evidence="10">
    <location>
        <begin position="682"/>
        <end position="710"/>
    </location>
</feature>
<dbReference type="InterPro" id="IPR054179">
    <property type="entry name" value="PSD13_N"/>
</dbReference>
<comment type="similarity">
    <text evidence="2">Belongs to the FKBP-type PPIase family.</text>
</comment>
<dbReference type="FunFam" id="1.25.40.10:FF:000008">
    <property type="entry name" value="Peptidylprolyl isomerase"/>
    <property type="match status" value="1"/>
</dbReference>
<evidence type="ECO:0000256" key="10">
    <source>
        <dbReference type="SAM" id="MobiDB-lite"/>
    </source>
</evidence>
<protein>
    <recommendedName>
        <fullName evidence="3 8">peptidylprolyl isomerase</fullName>
        <ecNumber evidence="3 8">5.2.1.8</ecNumber>
    </recommendedName>
</protein>
<dbReference type="InterPro" id="IPR019557">
    <property type="entry name" value="AminoTfrase-like_pln_mobile"/>
</dbReference>
<keyword evidence="13" id="KW-1185">Reference proteome</keyword>
<keyword evidence="6" id="KW-0112">Calmodulin-binding</keyword>
<dbReference type="SUPFAM" id="SSF54534">
    <property type="entry name" value="FKBP-like"/>
    <property type="match status" value="3"/>
</dbReference>
<keyword evidence="4" id="KW-0677">Repeat</keyword>
<keyword evidence="7 8" id="KW-0413">Isomerase</keyword>
<dbReference type="Gene3D" id="3.10.50.40">
    <property type="match status" value="3"/>
</dbReference>
<proteinExistence type="inferred from homology"/>
<dbReference type="PROSITE" id="PS50005">
    <property type="entry name" value="TPR"/>
    <property type="match status" value="2"/>
</dbReference>
<evidence type="ECO:0000256" key="8">
    <source>
        <dbReference type="PROSITE-ProRule" id="PRU00277"/>
    </source>
</evidence>
<feature type="domain" description="PPIase FKBP-type" evidence="11">
    <location>
        <begin position="958"/>
        <end position="1046"/>
    </location>
</feature>
<evidence type="ECO:0000256" key="3">
    <source>
        <dbReference type="ARBA" id="ARBA00013194"/>
    </source>
</evidence>
<dbReference type="Pfam" id="PF22037">
    <property type="entry name" value="PSD13_N"/>
    <property type="match status" value="1"/>
</dbReference>